<keyword evidence="1 4" id="KW-0012">Acyltransferase</keyword>
<dbReference type="Gene3D" id="3.30.559.70">
    <property type="entry name" value="Choline/Carnitine o-acyltransferase, domain 2"/>
    <property type="match status" value="1"/>
</dbReference>
<organism evidence="4 5">
    <name type="scientific">Caldithrix abyssi DSM 13497</name>
    <dbReference type="NCBI Taxonomy" id="880073"/>
    <lineage>
        <taxon>Bacteria</taxon>
        <taxon>Pseudomonadati</taxon>
        <taxon>Calditrichota</taxon>
        <taxon>Calditrichia</taxon>
        <taxon>Calditrichales</taxon>
        <taxon>Calditrichaceae</taxon>
        <taxon>Caldithrix</taxon>
    </lineage>
</organism>
<protein>
    <submittedName>
        <fullName evidence="4">Acyltransferase ChoActase/COT/CPT family</fullName>
    </submittedName>
    <submittedName>
        <fullName evidence="3">Choline/Carnitine o-acyltransferase</fullName>
    </submittedName>
</protein>
<reference evidence="3 6" key="2">
    <citation type="submission" date="2016-11" db="EMBL/GenBank/DDBJ databases">
        <title>Genomic analysis of Caldithrix abyssi and proposal of a novel bacterial phylum Caldithrichaeota.</title>
        <authorList>
            <person name="Kublanov I."/>
            <person name="Sigalova O."/>
            <person name="Gavrilov S."/>
            <person name="Lebedinsky A."/>
            <person name="Ivanova N."/>
            <person name="Daum C."/>
            <person name="Reddy T."/>
            <person name="Klenk H.P."/>
            <person name="Goker M."/>
            <person name="Reva O."/>
            <person name="Miroshnichenko M."/>
            <person name="Kyprides N."/>
            <person name="Woyke T."/>
            <person name="Gelfand M."/>
        </authorList>
    </citation>
    <scope>NUCLEOTIDE SEQUENCE [LARGE SCALE GENOMIC DNA]</scope>
    <source>
        <strain evidence="3 6">LF13</strain>
    </source>
</reference>
<gene>
    <name evidence="3" type="ORF">Cabys_1400</name>
    <name evidence="4" type="ORF">Calab_2571</name>
</gene>
<dbReference type="Pfam" id="PF00755">
    <property type="entry name" value="Carn_acyltransf"/>
    <property type="match status" value="1"/>
</dbReference>
<dbReference type="InterPro" id="IPR039551">
    <property type="entry name" value="Cho/carn_acyl_trans"/>
</dbReference>
<dbReference type="PANTHER" id="PTHR22589">
    <property type="entry name" value="CARNITINE O-ACYLTRANSFERASE"/>
    <property type="match status" value="1"/>
</dbReference>
<evidence type="ECO:0000259" key="2">
    <source>
        <dbReference type="Pfam" id="PF00755"/>
    </source>
</evidence>
<evidence type="ECO:0000313" key="5">
    <source>
        <dbReference type="Proteomes" id="UP000004671"/>
    </source>
</evidence>
<dbReference type="Proteomes" id="UP000004671">
    <property type="component" value="Chromosome"/>
</dbReference>
<accession>H1XP66</accession>
<keyword evidence="4" id="KW-0808">Transferase</keyword>
<dbReference type="RefSeq" id="WP_006929448.1">
    <property type="nucleotide sequence ID" value="NZ_CM001402.1"/>
</dbReference>
<evidence type="ECO:0000313" key="3">
    <source>
        <dbReference type="EMBL" id="APF18149.1"/>
    </source>
</evidence>
<dbReference type="InterPro" id="IPR042231">
    <property type="entry name" value="Cho/carn_acyl_trans_2"/>
</dbReference>
<evidence type="ECO:0000256" key="1">
    <source>
        <dbReference type="ARBA" id="ARBA00023315"/>
    </source>
</evidence>
<evidence type="ECO:0000313" key="4">
    <source>
        <dbReference type="EMBL" id="EHO42181.1"/>
    </source>
</evidence>
<dbReference type="GO" id="GO:0016746">
    <property type="term" value="F:acyltransferase activity"/>
    <property type="evidence" value="ECO:0007669"/>
    <property type="project" value="UniProtKB-KW"/>
</dbReference>
<dbReference type="InParanoid" id="H1XP66"/>
<dbReference type="PaxDb" id="880073-Calab_2571"/>
<dbReference type="STRING" id="880073.Cabys_1400"/>
<dbReference type="EMBL" id="CP018099">
    <property type="protein sequence ID" value="APF18149.1"/>
    <property type="molecule type" value="Genomic_DNA"/>
</dbReference>
<keyword evidence="5" id="KW-1185">Reference proteome</keyword>
<dbReference type="KEGG" id="caby:Cabys_1400"/>
<dbReference type="AlphaFoldDB" id="H1XP66"/>
<evidence type="ECO:0000313" key="6">
    <source>
        <dbReference type="Proteomes" id="UP000183868"/>
    </source>
</evidence>
<name>H1XP66_CALAY</name>
<dbReference type="HOGENOM" id="CLU_462089_0_0_0"/>
<dbReference type="Proteomes" id="UP000183868">
    <property type="component" value="Chromosome"/>
</dbReference>
<proteinExistence type="predicted"/>
<dbReference type="InterPro" id="IPR000542">
    <property type="entry name" value="Carn_acyl_trans"/>
</dbReference>
<feature type="domain" description="Choline/carnitine acyltransferase" evidence="2">
    <location>
        <begin position="97"/>
        <end position="473"/>
    </location>
</feature>
<reference evidence="4 5" key="1">
    <citation type="submission" date="2011-09" db="EMBL/GenBank/DDBJ databases">
        <title>The permanent draft genome of Caldithrix abyssi DSM 13497.</title>
        <authorList>
            <consortium name="US DOE Joint Genome Institute (JGI-PGF)"/>
            <person name="Lucas S."/>
            <person name="Han J."/>
            <person name="Lapidus A."/>
            <person name="Bruce D."/>
            <person name="Goodwin L."/>
            <person name="Pitluck S."/>
            <person name="Peters L."/>
            <person name="Kyrpides N."/>
            <person name="Mavromatis K."/>
            <person name="Ivanova N."/>
            <person name="Mikhailova N."/>
            <person name="Chertkov O."/>
            <person name="Detter J.C."/>
            <person name="Tapia R."/>
            <person name="Han C."/>
            <person name="Land M."/>
            <person name="Hauser L."/>
            <person name="Markowitz V."/>
            <person name="Cheng J.-F."/>
            <person name="Hugenholtz P."/>
            <person name="Woyke T."/>
            <person name="Wu D."/>
            <person name="Spring S."/>
            <person name="Brambilla E."/>
            <person name="Klenk H.-P."/>
            <person name="Eisen J.A."/>
        </authorList>
    </citation>
    <scope>NUCLEOTIDE SEQUENCE [LARGE SCALE GENOMIC DNA]</scope>
    <source>
        <strain evidence="4 5">DSM 13497</strain>
    </source>
</reference>
<dbReference type="OrthoDB" id="1456at2"/>
<sequence>MAYTNLLEGERTKNIYEQLAAYPKPPLVPLPAWDEMISLEEMGIKDSAISRAIVKALMTLTGFKSFYKSLPDRLEDDLRKTNMRGAGLFALINSATLALKDDPRKLTALQRAATLIMAVYGFYDDLMSGKLAPDRHKDHVLEMGQYPNFFGTSLIIENGRARLFKSSKTDQITVIYRGHYFLINVGHPGQSTSFAELLETLTKIVNQVNQNGDAPNAASPGLLTGIAHPAQIKIFSNLLHIPQNRLAFEKIRHSFFTICLDLDDHPQTYAEAARLTQSRNHFNRWYHSSLQIVVFGNARATTFCSFNAYLDGNPMMRGSAEIQKRAAAVSLPENQTQPAVLLTFNKLNWQIPPGPLKKAEKIAERVIDHQQATFEINGTGKNFFNQFNMLPVPAFMVVLAMAAKQLFGKHLNIIQYLSMSRYRCMNLTNANATTEEVKQFVDYVQNEGFNPQQALELFKKAIDSQRTAYRAARKYFPPSKIISLFVNTRKGFARLWVNLLLGVSVLILKIAGKYQPQSMDIPVSHPDIFEEIPVVGRPGIRLPYARYFGLHYQIWDDKIVLTYMPGVTLKYSNEELTKALENNLTIVKQILEKSAVFKSGVSS</sequence>
<dbReference type="EMBL" id="CM001402">
    <property type="protein sequence ID" value="EHO42181.1"/>
    <property type="molecule type" value="Genomic_DNA"/>
</dbReference>
<dbReference type="SUPFAM" id="SSF52777">
    <property type="entry name" value="CoA-dependent acyltransferases"/>
    <property type="match status" value="2"/>
</dbReference>